<feature type="region of interest" description="Disordered" evidence="1">
    <location>
        <begin position="1"/>
        <end position="27"/>
    </location>
</feature>
<dbReference type="Proteomes" id="UP001228581">
    <property type="component" value="Unassembled WGS sequence"/>
</dbReference>
<name>A0ABT7CRI6_9BACT</name>
<accession>A0ABT7CRI6</accession>
<comment type="caution">
    <text evidence="2">The sequence shown here is derived from an EMBL/GenBank/DDBJ whole genome shotgun (WGS) entry which is preliminary data.</text>
</comment>
<gene>
    <name evidence="2" type="ORF">QNI19_25570</name>
</gene>
<dbReference type="RefSeq" id="WP_314033484.1">
    <property type="nucleotide sequence ID" value="NZ_JASJOR010000015.1"/>
</dbReference>
<protein>
    <submittedName>
        <fullName evidence="2">Uncharacterized protein</fullName>
    </submittedName>
</protein>
<evidence type="ECO:0000313" key="2">
    <source>
        <dbReference type="EMBL" id="MDJ1496332.1"/>
    </source>
</evidence>
<evidence type="ECO:0000313" key="3">
    <source>
        <dbReference type="Proteomes" id="UP001228581"/>
    </source>
</evidence>
<organism evidence="2 3">
    <name type="scientific">Xanthocytophaga flava</name>
    <dbReference type="NCBI Taxonomy" id="3048013"/>
    <lineage>
        <taxon>Bacteria</taxon>
        <taxon>Pseudomonadati</taxon>
        <taxon>Bacteroidota</taxon>
        <taxon>Cytophagia</taxon>
        <taxon>Cytophagales</taxon>
        <taxon>Rhodocytophagaceae</taxon>
        <taxon>Xanthocytophaga</taxon>
    </lineage>
</organism>
<dbReference type="EMBL" id="JASJOT010000021">
    <property type="protein sequence ID" value="MDJ1496332.1"/>
    <property type="molecule type" value="Genomic_DNA"/>
</dbReference>
<proteinExistence type="predicted"/>
<evidence type="ECO:0000256" key="1">
    <source>
        <dbReference type="SAM" id="MobiDB-lite"/>
    </source>
</evidence>
<sequence>MACNEEEITRENAKSTDEEFTKKMGGNMPLVSGRSTVSFTENDLTANVAQNIEKVFYTSDFRTNCYVTFSEKWANFRNANDVPYLYSKIRG</sequence>
<reference evidence="2 3" key="1">
    <citation type="submission" date="2023-05" db="EMBL/GenBank/DDBJ databases">
        <authorList>
            <person name="Zhang X."/>
        </authorList>
    </citation>
    <scope>NUCLEOTIDE SEQUENCE [LARGE SCALE GENOMIC DNA]</scope>
    <source>
        <strain evidence="2 3">DM2B3-1</strain>
    </source>
</reference>
<keyword evidence="3" id="KW-1185">Reference proteome</keyword>
<feature type="compositionally biased region" description="Basic and acidic residues" evidence="1">
    <location>
        <begin position="7"/>
        <end position="22"/>
    </location>
</feature>